<dbReference type="Proteomes" id="UP000318138">
    <property type="component" value="Chromosome"/>
</dbReference>
<reference evidence="3" key="1">
    <citation type="submission" date="2019-07" db="EMBL/GenBank/DDBJ databases">
        <title>Bacillus alkalisoli sp. nov. isolated from saline soil.</title>
        <authorList>
            <person name="Sun J.-Q."/>
            <person name="Xu L."/>
        </authorList>
    </citation>
    <scope>NUCLEOTIDE SEQUENCE [LARGE SCALE GENOMIC DNA]</scope>
    <source>
        <strain evidence="3">M4U3P1</strain>
    </source>
</reference>
<sequence>MPIKIITIILSSLIFSLSLALLGRSGTASPADISLITSFSYALVPSFLLYTIFGGMLTPVVDRFIYKRFRHSLKYIIISSILLYLALGLLTNIFLSILSASMFFFASGIFICIAAALLFLIVQTVIGWIFLNMRTNRKAPS</sequence>
<evidence type="ECO:0000313" key="2">
    <source>
        <dbReference type="EMBL" id="QKS69886.1"/>
    </source>
</evidence>
<accession>A0A859FCD6</accession>
<protein>
    <submittedName>
        <fullName evidence="2">Uncharacterized protein</fullName>
    </submittedName>
</protein>
<feature type="transmembrane region" description="Helical" evidence="1">
    <location>
        <begin position="73"/>
        <end position="97"/>
    </location>
</feature>
<dbReference type="AlphaFoldDB" id="A0A859FCD6"/>
<feature type="transmembrane region" description="Helical" evidence="1">
    <location>
        <begin position="103"/>
        <end position="131"/>
    </location>
</feature>
<proteinExistence type="predicted"/>
<name>A0A859FCD6_9BACI</name>
<keyword evidence="1" id="KW-0472">Membrane</keyword>
<keyword evidence="1" id="KW-0812">Transmembrane</keyword>
<evidence type="ECO:0000313" key="3">
    <source>
        <dbReference type="Proteomes" id="UP000318138"/>
    </source>
</evidence>
<organism evidence="2 3">
    <name type="scientific">Paenalkalicoccus suaedae</name>
    <dbReference type="NCBI Taxonomy" id="2592382"/>
    <lineage>
        <taxon>Bacteria</taxon>
        <taxon>Bacillati</taxon>
        <taxon>Bacillota</taxon>
        <taxon>Bacilli</taxon>
        <taxon>Bacillales</taxon>
        <taxon>Bacillaceae</taxon>
        <taxon>Paenalkalicoccus</taxon>
    </lineage>
</organism>
<keyword evidence="1" id="KW-1133">Transmembrane helix</keyword>
<gene>
    <name evidence="2" type="ORF">FLK61_24180</name>
</gene>
<feature type="transmembrane region" description="Helical" evidence="1">
    <location>
        <begin position="40"/>
        <end position="61"/>
    </location>
</feature>
<keyword evidence="3" id="KW-1185">Reference proteome</keyword>
<dbReference type="KEGG" id="psua:FLK61_24180"/>
<evidence type="ECO:0000256" key="1">
    <source>
        <dbReference type="SAM" id="Phobius"/>
    </source>
</evidence>
<dbReference type="EMBL" id="CP041372">
    <property type="protein sequence ID" value="QKS69886.1"/>
    <property type="molecule type" value="Genomic_DNA"/>
</dbReference>